<dbReference type="InterPro" id="IPR016130">
    <property type="entry name" value="Tyr_Pase_AS"/>
</dbReference>
<comment type="similarity">
    <text evidence="1">Belongs to the protein-tyrosine phosphatase family. Non-receptor class dual specificity subfamily.</text>
</comment>
<comment type="caution">
    <text evidence="8">The sequence shown here is derived from an EMBL/GenBank/DDBJ whole genome shotgun (WGS) entry which is preliminary data.</text>
</comment>
<evidence type="ECO:0000256" key="3">
    <source>
        <dbReference type="ARBA" id="ARBA00022801"/>
    </source>
</evidence>
<reference evidence="8 9" key="1">
    <citation type="submission" date="2016-02" db="EMBL/GenBank/DDBJ databases">
        <title>Genome analysis of coral dinoflagellate symbionts highlights evolutionary adaptations to a symbiotic lifestyle.</title>
        <authorList>
            <person name="Aranda M."/>
            <person name="Li Y."/>
            <person name="Liew Y.J."/>
            <person name="Baumgarten S."/>
            <person name="Simakov O."/>
            <person name="Wilson M."/>
            <person name="Piel J."/>
            <person name="Ashoor H."/>
            <person name="Bougouffa S."/>
            <person name="Bajic V.B."/>
            <person name="Ryu T."/>
            <person name="Ravasi T."/>
            <person name="Bayer T."/>
            <person name="Micklem G."/>
            <person name="Kim H."/>
            <person name="Bhak J."/>
            <person name="Lajeunesse T.C."/>
            <person name="Voolstra C.R."/>
        </authorList>
    </citation>
    <scope>NUCLEOTIDE SEQUENCE [LARGE SCALE GENOMIC DNA]</scope>
    <source>
        <strain evidence="8 9">CCMP2467</strain>
    </source>
</reference>
<dbReference type="OrthoDB" id="2017893at2759"/>
<accession>A0A1Q9DL48</accession>
<evidence type="ECO:0000313" key="9">
    <source>
        <dbReference type="Proteomes" id="UP000186817"/>
    </source>
</evidence>
<evidence type="ECO:0000259" key="7">
    <source>
        <dbReference type="PROSITE" id="PS50056"/>
    </source>
</evidence>
<sequence length="234" mass="26575">MALGRLSEEQYLQFGAEIIPGFLFLTSQFEAKDPAFLKEHGITHLVSVAEESPPVVPLPGKSLHLALRDSPRTDVRSHFDEVFAVFDAAKRFKKGRALIHCYEGKNRSAVFVIAYCMREEKMTLKAAFEHVKAVRSFVDPNVGFMKQLRDYEMELLGEDSAVSLPLSPEDCRDLLDMELYPVSKHHLKGPKYMLDRYEGRTLFIHTPVTSKEKKPEARCQQAEAYKASNQTPTP</sequence>
<feature type="domain" description="Tyrosine-protein phosphatase" evidence="6">
    <location>
        <begin position="13"/>
        <end position="157"/>
    </location>
</feature>
<dbReference type="Gene3D" id="3.90.190.10">
    <property type="entry name" value="Protein tyrosine phosphatase superfamily"/>
    <property type="match status" value="1"/>
</dbReference>
<evidence type="ECO:0000256" key="4">
    <source>
        <dbReference type="ARBA" id="ARBA00022912"/>
    </source>
</evidence>
<dbReference type="InterPro" id="IPR000340">
    <property type="entry name" value="Dual-sp_phosphatase_cat-dom"/>
</dbReference>
<keyword evidence="3" id="KW-0378">Hydrolase</keyword>
<dbReference type="PANTHER" id="PTHR10159:SF519">
    <property type="entry name" value="DUAL SPECIFICITY PROTEIN PHOSPHATASE MPK3"/>
    <property type="match status" value="1"/>
</dbReference>
<dbReference type="PROSITE" id="PS50056">
    <property type="entry name" value="TYR_PHOSPHATASE_2"/>
    <property type="match status" value="1"/>
</dbReference>
<gene>
    <name evidence="8" type="ORF">AK812_SmicGene21904</name>
</gene>
<dbReference type="SMART" id="SM00195">
    <property type="entry name" value="DSPc"/>
    <property type="match status" value="1"/>
</dbReference>
<dbReference type="PANTHER" id="PTHR10159">
    <property type="entry name" value="DUAL SPECIFICITY PROTEIN PHOSPHATASE"/>
    <property type="match status" value="1"/>
</dbReference>
<dbReference type="AlphaFoldDB" id="A0A1Q9DL48"/>
<organism evidence="8 9">
    <name type="scientific">Symbiodinium microadriaticum</name>
    <name type="common">Dinoflagellate</name>
    <name type="synonym">Zooxanthella microadriatica</name>
    <dbReference type="NCBI Taxonomy" id="2951"/>
    <lineage>
        <taxon>Eukaryota</taxon>
        <taxon>Sar</taxon>
        <taxon>Alveolata</taxon>
        <taxon>Dinophyceae</taxon>
        <taxon>Suessiales</taxon>
        <taxon>Symbiodiniaceae</taxon>
        <taxon>Symbiodinium</taxon>
    </lineage>
</organism>
<dbReference type="GO" id="GO:0043409">
    <property type="term" value="P:negative regulation of MAPK cascade"/>
    <property type="evidence" value="ECO:0007669"/>
    <property type="project" value="TreeGrafter"/>
</dbReference>
<dbReference type="GO" id="GO:0008330">
    <property type="term" value="F:protein tyrosine/threonine phosphatase activity"/>
    <property type="evidence" value="ECO:0007669"/>
    <property type="project" value="TreeGrafter"/>
</dbReference>
<protein>
    <recommendedName>
        <fullName evidence="2">protein-tyrosine-phosphatase</fullName>
        <ecNumber evidence="2">3.1.3.48</ecNumber>
    </recommendedName>
</protein>
<dbReference type="Pfam" id="PF00782">
    <property type="entry name" value="DSPc"/>
    <property type="match status" value="1"/>
</dbReference>
<keyword evidence="9" id="KW-1185">Reference proteome</keyword>
<dbReference type="OMA" id="HACPAYP"/>
<feature type="domain" description="Tyrosine specific protein phosphatases" evidence="7">
    <location>
        <begin position="76"/>
        <end position="135"/>
    </location>
</feature>
<dbReference type="GO" id="GO:0033550">
    <property type="term" value="F:MAP kinase tyrosine phosphatase activity"/>
    <property type="evidence" value="ECO:0007669"/>
    <property type="project" value="TreeGrafter"/>
</dbReference>
<evidence type="ECO:0000256" key="5">
    <source>
        <dbReference type="SAM" id="MobiDB-lite"/>
    </source>
</evidence>
<dbReference type="SUPFAM" id="SSF52799">
    <property type="entry name" value="(Phosphotyrosine protein) phosphatases II"/>
    <property type="match status" value="1"/>
</dbReference>
<dbReference type="EMBL" id="LSRX01000486">
    <property type="protein sequence ID" value="OLP95907.1"/>
    <property type="molecule type" value="Genomic_DNA"/>
</dbReference>
<dbReference type="Proteomes" id="UP000186817">
    <property type="component" value="Unassembled WGS sequence"/>
</dbReference>
<dbReference type="InterPro" id="IPR020422">
    <property type="entry name" value="TYR_PHOSPHATASE_DUAL_dom"/>
</dbReference>
<dbReference type="PROSITE" id="PS50054">
    <property type="entry name" value="TYR_PHOSPHATASE_DUAL"/>
    <property type="match status" value="1"/>
</dbReference>
<dbReference type="InterPro" id="IPR029021">
    <property type="entry name" value="Prot-tyrosine_phosphatase-like"/>
</dbReference>
<evidence type="ECO:0000256" key="2">
    <source>
        <dbReference type="ARBA" id="ARBA00013064"/>
    </source>
</evidence>
<evidence type="ECO:0000256" key="1">
    <source>
        <dbReference type="ARBA" id="ARBA00008601"/>
    </source>
</evidence>
<evidence type="ECO:0000313" key="8">
    <source>
        <dbReference type="EMBL" id="OLP95907.1"/>
    </source>
</evidence>
<dbReference type="GO" id="GO:0005737">
    <property type="term" value="C:cytoplasm"/>
    <property type="evidence" value="ECO:0007669"/>
    <property type="project" value="TreeGrafter"/>
</dbReference>
<dbReference type="GO" id="GO:0017017">
    <property type="term" value="F:MAP kinase tyrosine/serine/threonine phosphatase activity"/>
    <property type="evidence" value="ECO:0007669"/>
    <property type="project" value="TreeGrafter"/>
</dbReference>
<dbReference type="PROSITE" id="PS00383">
    <property type="entry name" value="TYR_PHOSPHATASE_1"/>
    <property type="match status" value="1"/>
</dbReference>
<evidence type="ECO:0000259" key="6">
    <source>
        <dbReference type="PROSITE" id="PS50054"/>
    </source>
</evidence>
<feature type="region of interest" description="Disordered" evidence="5">
    <location>
        <begin position="208"/>
        <end position="234"/>
    </location>
</feature>
<dbReference type="InterPro" id="IPR000387">
    <property type="entry name" value="Tyr_Pase_dom"/>
</dbReference>
<name>A0A1Q9DL48_SYMMI</name>
<dbReference type="EC" id="3.1.3.48" evidence="2"/>
<dbReference type="CDD" id="cd14498">
    <property type="entry name" value="DSP"/>
    <property type="match status" value="1"/>
</dbReference>
<keyword evidence="4" id="KW-0904">Protein phosphatase</keyword>
<proteinExistence type="inferred from homology"/>